<protein>
    <submittedName>
        <fullName evidence="1">Uncharacterized protein</fullName>
    </submittedName>
</protein>
<evidence type="ECO:0000313" key="1">
    <source>
        <dbReference type="EMBL" id="VAX42121.1"/>
    </source>
</evidence>
<reference evidence="1" key="1">
    <citation type="submission" date="2018-06" db="EMBL/GenBank/DDBJ databases">
        <authorList>
            <person name="Zhirakovskaya E."/>
        </authorList>
    </citation>
    <scope>NUCLEOTIDE SEQUENCE</scope>
</reference>
<organism evidence="1">
    <name type="scientific">hydrothermal vent metagenome</name>
    <dbReference type="NCBI Taxonomy" id="652676"/>
    <lineage>
        <taxon>unclassified sequences</taxon>
        <taxon>metagenomes</taxon>
        <taxon>ecological metagenomes</taxon>
    </lineage>
</organism>
<gene>
    <name evidence="1" type="ORF">MNBD_PLANCTO02-2828</name>
</gene>
<name>A0A3B1DT84_9ZZZZ</name>
<proteinExistence type="predicted"/>
<dbReference type="AlphaFoldDB" id="A0A3B1DT84"/>
<dbReference type="EMBL" id="UOGL01000625">
    <property type="protein sequence ID" value="VAX42121.1"/>
    <property type="molecule type" value="Genomic_DNA"/>
</dbReference>
<sequence>MTFNDIPPGKYTVSMKFSSTGKTSNEINVEIIEPSKAEKKYLKSIRKNRVPSRKKNKVIWSQLLLNGSSTLEKGLSKLSIDAQNQLRFHLLLSKVLRLKKLNSEIEHVGKLRESIRKIIDSSKVQGFLRIEKECLKLQVFGSSDKKKAFTKRHPGLAWRLNKSQQKERGFLSFPSS</sequence>
<accession>A0A3B1DT84</accession>